<feature type="domain" description="Beta-galactosidase trimerisation" evidence="11">
    <location>
        <begin position="386"/>
        <end position="582"/>
    </location>
</feature>
<evidence type="ECO:0000256" key="3">
    <source>
        <dbReference type="ARBA" id="ARBA00012756"/>
    </source>
</evidence>
<dbReference type="GO" id="GO:0009341">
    <property type="term" value="C:beta-galactosidase complex"/>
    <property type="evidence" value="ECO:0007669"/>
    <property type="project" value="InterPro"/>
</dbReference>
<dbReference type="GO" id="GO:0004565">
    <property type="term" value="F:beta-galactosidase activity"/>
    <property type="evidence" value="ECO:0007669"/>
    <property type="project" value="UniProtKB-EC"/>
</dbReference>
<keyword evidence="5 6" id="KW-0326">Glycosidase</keyword>
<evidence type="ECO:0000256" key="1">
    <source>
        <dbReference type="ARBA" id="ARBA00001412"/>
    </source>
</evidence>
<gene>
    <name evidence="12" type="ORF">H9L22_00065</name>
</gene>
<dbReference type="PIRSF" id="PIRSF001084">
    <property type="entry name" value="B-galactosidase"/>
    <property type="match status" value="1"/>
</dbReference>
<dbReference type="SUPFAM" id="SSF52317">
    <property type="entry name" value="Class I glutamine amidotransferase-like"/>
    <property type="match status" value="1"/>
</dbReference>
<dbReference type="InterPro" id="IPR029062">
    <property type="entry name" value="Class_I_gatase-like"/>
</dbReference>
<feature type="active site" description="Proton donor" evidence="7">
    <location>
        <position position="145"/>
    </location>
</feature>
<dbReference type="KEGG" id="tdf:H9L22_00065"/>
<feature type="binding site" evidence="9">
    <location>
        <position position="150"/>
    </location>
    <ligand>
        <name>Zn(2+)</name>
        <dbReference type="ChEBI" id="CHEBI:29105"/>
    </ligand>
</feature>
<evidence type="ECO:0000256" key="5">
    <source>
        <dbReference type="ARBA" id="ARBA00023295"/>
    </source>
</evidence>
<proteinExistence type="inferred from homology"/>
<dbReference type="InterPro" id="IPR013738">
    <property type="entry name" value="Beta_galactosidase_Trimer"/>
</dbReference>
<evidence type="ECO:0000259" key="10">
    <source>
        <dbReference type="Pfam" id="PF02449"/>
    </source>
</evidence>
<feature type="binding site" evidence="9">
    <location>
        <position position="155"/>
    </location>
    <ligand>
        <name>Zn(2+)</name>
        <dbReference type="ChEBI" id="CHEBI:29105"/>
    </ligand>
</feature>
<dbReference type="PANTHER" id="PTHR36447:SF1">
    <property type="entry name" value="BETA-GALACTOSIDASE GANA"/>
    <property type="match status" value="1"/>
</dbReference>
<dbReference type="InterPro" id="IPR003476">
    <property type="entry name" value="Glyco_hydro_42"/>
</dbReference>
<dbReference type="Gene3D" id="3.40.50.880">
    <property type="match status" value="1"/>
</dbReference>
<dbReference type="Gene3D" id="3.20.20.80">
    <property type="entry name" value="Glycosidases"/>
    <property type="match status" value="1"/>
</dbReference>
<dbReference type="EC" id="3.2.1.23" evidence="3 6"/>
<protein>
    <recommendedName>
        <fullName evidence="3 6">Beta-galactosidase</fullName>
        <shortName evidence="6">Beta-gal</shortName>
        <ecNumber evidence="3 6">3.2.1.23</ecNumber>
    </recommendedName>
</protein>
<feature type="binding site" evidence="8">
    <location>
        <position position="305"/>
    </location>
    <ligand>
        <name>substrate</name>
    </ligand>
</feature>
<organism evidence="12 13">
    <name type="scientific">Tessaracoccus defluvii</name>
    <dbReference type="NCBI Taxonomy" id="1285901"/>
    <lineage>
        <taxon>Bacteria</taxon>
        <taxon>Bacillati</taxon>
        <taxon>Actinomycetota</taxon>
        <taxon>Actinomycetes</taxon>
        <taxon>Propionibacteriales</taxon>
        <taxon>Propionibacteriaceae</taxon>
        <taxon>Tessaracoccus</taxon>
    </lineage>
</organism>
<evidence type="ECO:0000256" key="6">
    <source>
        <dbReference type="PIRNR" id="PIRNR001084"/>
    </source>
</evidence>
<evidence type="ECO:0000313" key="13">
    <source>
        <dbReference type="Proteomes" id="UP000516117"/>
    </source>
</evidence>
<evidence type="ECO:0000256" key="4">
    <source>
        <dbReference type="ARBA" id="ARBA00022801"/>
    </source>
</evidence>
<dbReference type="SUPFAM" id="SSF51445">
    <property type="entry name" value="(Trans)glycosidases"/>
    <property type="match status" value="1"/>
</dbReference>
<keyword evidence="4 6" id="KW-0378">Hydrolase</keyword>
<evidence type="ECO:0000256" key="7">
    <source>
        <dbReference type="PIRSR" id="PIRSR001084-1"/>
    </source>
</evidence>
<comment type="similarity">
    <text evidence="2 6">Belongs to the glycosyl hydrolase 42 family.</text>
</comment>
<dbReference type="Pfam" id="PF02449">
    <property type="entry name" value="Glyco_hydro_42"/>
    <property type="match status" value="1"/>
</dbReference>
<dbReference type="CDD" id="cd03143">
    <property type="entry name" value="A4_beta-galactosidase_middle_domain"/>
    <property type="match status" value="1"/>
</dbReference>
<feature type="active site" description="Nucleophile" evidence="7">
    <location>
        <position position="297"/>
    </location>
</feature>
<accession>A0A7H0H616</accession>
<reference evidence="12 13" key="1">
    <citation type="submission" date="2020-08" db="EMBL/GenBank/DDBJ databases">
        <title>Genome sequence of Tessaracoccus defluvii JCM 17540T.</title>
        <authorList>
            <person name="Hyun D.-W."/>
            <person name="Bae J.-W."/>
        </authorList>
    </citation>
    <scope>NUCLEOTIDE SEQUENCE [LARGE SCALE GENOMIC DNA]</scope>
    <source>
        <strain evidence="12 13">JCM 17540</strain>
    </source>
</reference>
<feature type="binding site" evidence="9">
    <location>
        <position position="152"/>
    </location>
    <ligand>
        <name>Zn(2+)</name>
        <dbReference type="ChEBI" id="CHEBI:29105"/>
    </ligand>
</feature>
<feature type="binding site" evidence="9">
    <location>
        <position position="110"/>
    </location>
    <ligand>
        <name>Zn(2+)</name>
        <dbReference type="ChEBI" id="CHEBI:29105"/>
    </ligand>
</feature>
<evidence type="ECO:0000313" key="12">
    <source>
        <dbReference type="EMBL" id="QNP55982.1"/>
    </source>
</evidence>
<dbReference type="InterPro" id="IPR013529">
    <property type="entry name" value="Glyco_hydro_42_N"/>
</dbReference>
<evidence type="ECO:0000256" key="9">
    <source>
        <dbReference type="PIRSR" id="PIRSR001084-3"/>
    </source>
</evidence>
<evidence type="ECO:0000256" key="8">
    <source>
        <dbReference type="PIRSR" id="PIRSR001084-2"/>
    </source>
</evidence>
<evidence type="ECO:0000259" key="11">
    <source>
        <dbReference type="Pfam" id="PF08532"/>
    </source>
</evidence>
<keyword evidence="13" id="KW-1185">Reference proteome</keyword>
<evidence type="ECO:0000256" key="2">
    <source>
        <dbReference type="ARBA" id="ARBA00005940"/>
    </source>
</evidence>
<dbReference type="Proteomes" id="UP000516117">
    <property type="component" value="Chromosome"/>
</dbReference>
<dbReference type="PANTHER" id="PTHR36447">
    <property type="entry name" value="BETA-GALACTOSIDASE GANA"/>
    <property type="match status" value="1"/>
</dbReference>
<sequence>MTRISYGGDYNPEQWPEQVRADDVAAMVRAGVTLVTVGVFSWGTLQPDPDTWDSAWLHRVVDDLWAAGIAVDLATPTASPPPWLGTLHPETLAVTEDGVRLGHGSRNHFCPSSPVYRAACLDVARRLGEEFGDHPGVTLWHVGNEYGQRCLCDLCAEGFRAWLRSRYGSLEVLNEAWGTAFWSQHYSSWAQVGVPRRVPYLLNPAQWLDHRRFVSDLLLDCYRDQRDVLRPLVGGRPITTNFMGFFELADYRSWAAEVDVVTDDHYGDPADQEQPSRTALVHELMRSLGNGRWLMMEQAMGAVNWRRHNVPKTSSQRRRDVLRAVAYGADGVLSFQWRQSRSGSERFHSAMLPNAGEDSRLHRDVVALGAELARLDGVAGAPVGGRVAMLFDWDSWWAAREPSVPSRDRDPLETLHAWYRPLWERGIRVDLVASTSDLGGYDLVLAPSQHLLRPEALAGLRTHLARGGQLVMGPFSAVVDGNTALLPGPFPAGLTDLLGARGEQWWPLAAPIGVASADLGDFEVTGWAEQLTLTGGRPGASFLHPDLGPAIVTSATCGFTYLACDLPPARLADLLDGALAAVGILPDLGVLADVGGAEIAVRGGVTFALNNTPAPLTLTLRGPATDVLTGAGFDRVAPLPPGGVVALREVHP</sequence>
<keyword evidence="9" id="KW-0479">Metal-binding</keyword>
<feature type="domain" description="Glycoside hydrolase family 42 N-terminal" evidence="10">
    <location>
        <begin position="9"/>
        <end position="374"/>
    </location>
</feature>
<name>A0A7H0H616_9ACTN</name>
<feature type="binding site" evidence="8">
    <location>
        <position position="106"/>
    </location>
    <ligand>
        <name>substrate</name>
    </ligand>
</feature>
<keyword evidence="9" id="KW-0862">Zinc</keyword>
<dbReference type="EMBL" id="CP060789">
    <property type="protein sequence ID" value="QNP55982.1"/>
    <property type="molecule type" value="Genomic_DNA"/>
</dbReference>
<dbReference type="RefSeq" id="WP_187721102.1">
    <property type="nucleotide sequence ID" value="NZ_BAABBL010000026.1"/>
</dbReference>
<dbReference type="GO" id="GO:0005975">
    <property type="term" value="P:carbohydrate metabolic process"/>
    <property type="evidence" value="ECO:0007669"/>
    <property type="project" value="InterPro"/>
</dbReference>
<comment type="catalytic activity">
    <reaction evidence="1 6">
        <text>Hydrolysis of terminal non-reducing beta-D-galactose residues in beta-D-galactosides.</text>
        <dbReference type="EC" id="3.2.1.23"/>
    </reaction>
</comment>
<dbReference type="AlphaFoldDB" id="A0A7H0H616"/>
<dbReference type="Pfam" id="PF08532">
    <property type="entry name" value="Glyco_hydro_42M"/>
    <property type="match status" value="1"/>
</dbReference>
<feature type="binding site" evidence="8">
    <location>
        <position position="144"/>
    </location>
    <ligand>
        <name>substrate</name>
    </ligand>
</feature>
<dbReference type="InterPro" id="IPR017853">
    <property type="entry name" value="GH"/>
</dbReference>
<dbReference type="GO" id="GO:0046872">
    <property type="term" value="F:metal ion binding"/>
    <property type="evidence" value="ECO:0007669"/>
    <property type="project" value="UniProtKB-KW"/>
</dbReference>